<evidence type="ECO:0000313" key="1">
    <source>
        <dbReference type="EMBL" id="CAG5082990.1"/>
    </source>
</evidence>
<sequence length="48" mass="5598">MRRIAPHCGSLVVAGRSYFDHLREQQALKPVDCKTYRHGVVGLRYQRE</sequence>
<dbReference type="Proteomes" id="UP000681526">
    <property type="component" value="Unassembled WGS sequence"/>
</dbReference>
<comment type="caution">
    <text evidence="1">The sequence shown here is derived from an EMBL/GenBank/DDBJ whole genome shotgun (WGS) entry which is preliminary data.</text>
</comment>
<accession>A0ABM8V2G5</accession>
<dbReference type="EMBL" id="CAJRAY010000026">
    <property type="protein sequence ID" value="CAG5082990.1"/>
    <property type="molecule type" value="Genomic_DNA"/>
</dbReference>
<organism evidence="1 2">
    <name type="scientific">Thermobacillus xylanilyticus</name>
    <dbReference type="NCBI Taxonomy" id="76633"/>
    <lineage>
        <taxon>Bacteria</taxon>
        <taxon>Bacillati</taxon>
        <taxon>Bacillota</taxon>
        <taxon>Bacilli</taxon>
        <taxon>Bacillales</taxon>
        <taxon>Paenibacillaceae</taxon>
        <taxon>Thermobacillus</taxon>
    </lineage>
</organism>
<proteinExistence type="predicted"/>
<reference evidence="1 2" key="1">
    <citation type="submission" date="2021-04" db="EMBL/GenBank/DDBJ databases">
        <authorList>
            <person name="Rakotoarivonina H."/>
        </authorList>
    </citation>
    <scope>NUCLEOTIDE SEQUENCE [LARGE SCALE GENOMIC DNA]</scope>
    <source>
        <strain evidence="1 2">XE</strain>
    </source>
</reference>
<name>A0ABM8V2G5_THEXY</name>
<gene>
    <name evidence="1" type="primary">txxe 1509</name>
    <name evidence="1" type="ORF">TXXE_06630</name>
</gene>
<evidence type="ECO:0000313" key="2">
    <source>
        <dbReference type="Proteomes" id="UP000681526"/>
    </source>
</evidence>
<keyword evidence="2" id="KW-1185">Reference proteome</keyword>
<protein>
    <submittedName>
        <fullName evidence="1">Uncharacterized protein</fullName>
    </submittedName>
</protein>